<dbReference type="GO" id="GO:0003727">
    <property type="term" value="F:single-stranded RNA binding"/>
    <property type="evidence" value="ECO:0007669"/>
    <property type="project" value="TreeGrafter"/>
</dbReference>
<dbReference type="SMART" id="SM00572">
    <property type="entry name" value="DZF"/>
    <property type="match status" value="1"/>
</dbReference>
<dbReference type="AlphaFoldDB" id="A0A6P7SYQ5"/>
<dbReference type="PANTHER" id="PTHR45762">
    <property type="entry name" value="ZINC FINGER RNA-BINDING PROTEIN"/>
    <property type="match status" value="1"/>
</dbReference>
<protein>
    <submittedName>
        <fullName evidence="2">Zinc finger RNA-binding protein isoform X1</fullName>
    </submittedName>
</protein>
<dbReference type="Proteomes" id="UP000515154">
    <property type="component" value="Linkage group LG12"/>
</dbReference>
<proteinExistence type="predicted"/>
<reference evidence="2" key="1">
    <citation type="submission" date="2025-08" db="UniProtKB">
        <authorList>
            <consortium name="RefSeq"/>
        </authorList>
    </citation>
    <scope>IDENTIFICATION</scope>
</reference>
<organism evidence="1 2">
    <name type="scientific">Octopus sinensis</name>
    <name type="common">East Asian common octopus</name>
    <dbReference type="NCBI Taxonomy" id="2607531"/>
    <lineage>
        <taxon>Eukaryota</taxon>
        <taxon>Metazoa</taxon>
        <taxon>Spiralia</taxon>
        <taxon>Lophotrochozoa</taxon>
        <taxon>Mollusca</taxon>
        <taxon>Cephalopoda</taxon>
        <taxon>Coleoidea</taxon>
        <taxon>Octopodiformes</taxon>
        <taxon>Octopoda</taxon>
        <taxon>Incirrata</taxon>
        <taxon>Octopodidae</taxon>
        <taxon>Octopus</taxon>
    </lineage>
</organism>
<keyword evidence="1" id="KW-1185">Reference proteome</keyword>
<dbReference type="RefSeq" id="XP_029643539.1">
    <property type="nucleotide sequence ID" value="XM_029787679.2"/>
</dbReference>
<name>A0A6P7SYQ5_9MOLL</name>
<dbReference type="InterPro" id="IPR049401">
    <property type="entry name" value="DZF_dom_N"/>
</dbReference>
<dbReference type="InterPro" id="IPR043519">
    <property type="entry name" value="NT_sf"/>
</dbReference>
<evidence type="ECO:0000313" key="2">
    <source>
        <dbReference type="RefSeq" id="XP_029643539.1"/>
    </source>
</evidence>
<dbReference type="GO" id="GO:0071011">
    <property type="term" value="C:precatalytic spliceosome"/>
    <property type="evidence" value="ECO:0007669"/>
    <property type="project" value="TreeGrafter"/>
</dbReference>
<evidence type="ECO:0000313" key="1">
    <source>
        <dbReference type="Proteomes" id="UP000515154"/>
    </source>
</evidence>
<dbReference type="InterPro" id="IPR006561">
    <property type="entry name" value="DZF_dom"/>
</dbReference>
<accession>A0A6P7SYQ5</accession>
<sequence>MTMKRGKGQNKKKSQEKSSPQKTNEMTAALQMRRPESSDDRHVMAKHATIYPTEEELQRFQNIVSSCERALKSVSDQIAEAETLKKKNGGKMSAESAATDGEGKESGKKEEPTPRALKGVMRVGVLAKSLLLQGDTDVQLVVLCSDKPTKSLLKKVHTLLSKTLATVTEEKYELKMSVSDASIIVSSIDKEPVISCTIMLTSPVIREPPTVKPEPGGKKQKDPVDLLNKQTCLDALAVLRHAKWFQARATGLPSCVVVLRILRDLRQRNSVWAPLSEWAMELLVEKCISSAEFNLGPGDALRRVVECLASGIFLTDVPGLYDPCEKDPTDVLDSMSMQDRENITAAAQHTLRLIAFRQIHKVLNMEQLPLPRFRRKNFKPRKRKRAVDGDAVVDGDGGQGEEENKKDKKDVDGDAATSQPSSHQADV</sequence>
<gene>
    <name evidence="2" type="primary">LOC115217960</name>
</gene>
<dbReference type="GO" id="GO:0003725">
    <property type="term" value="F:double-stranded RNA binding"/>
    <property type="evidence" value="ECO:0007669"/>
    <property type="project" value="TreeGrafter"/>
</dbReference>
<dbReference type="Pfam" id="PF07528">
    <property type="entry name" value="DZF_N"/>
    <property type="match status" value="1"/>
</dbReference>
<dbReference type="Gene3D" id="1.10.1410.40">
    <property type="match status" value="1"/>
</dbReference>
<dbReference type="KEGG" id="osn:115217960"/>
<dbReference type="Pfam" id="PF20965">
    <property type="entry name" value="DZF_C"/>
    <property type="match status" value="1"/>
</dbReference>
<dbReference type="FunFam" id="1.10.1410.40:FF:000001">
    <property type="entry name" value="interleukin enhancer-binding factor 3 isoform X1"/>
    <property type="match status" value="1"/>
</dbReference>
<dbReference type="PROSITE" id="PS51703">
    <property type="entry name" value="DZF"/>
    <property type="match status" value="1"/>
</dbReference>
<dbReference type="Gene3D" id="3.30.460.10">
    <property type="entry name" value="Beta Polymerase, domain 2"/>
    <property type="match status" value="1"/>
</dbReference>
<dbReference type="FunFam" id="3.30.460.10:FF:000010">
    <property type="entry name" value="Zinc finger RNA-binding protein 2"/>
    <property type="match status" value="1"/>
</dbReference>
<dbReference type="PANTHER" id="PTHR45762:SF3">
    <property type="entry name" value="ZINC-FINGER PROTEIN AT 72D, ISOFORM B"/>
    <property type="match status" value="1"/>
</dbReference>
<dbReference type="InterPro" id="IPR049402">
    <property type="entry name" value="DZF_dom_C"/>
</dbReference>